<reference evidence="4 5" key="1">
    <citation type="journal article" date="2013" name="Int. J. Syst. Evol. Microbiol.">
        <title>Kordia antarctica sp. nov., isolated from Antarctic seawater.</title>
        <authorList>
            <person name="Baek K."/>
            <person name="Choi A."/>
            <person name="Kang I."/>
            <person name="Lee K."/>
            <person name="Cho J.C."/>
        </authorList>
    </citation>
    <scope>NUCLEOTIDE SEQUENCE [LARGE SCALE GENOMIC DNA]</scope>
    <source>
        <strain evidence="4 5">IMCC3317</strain>
    </source>
</reference>
<gene>
    <name evidence="4" type="ORF">IMCC3317_23930</name>
</gene>
<dbReference type="InterPro" id="IPR050640">
    <property type="entry name" value="Bact_2-comp_sensor_kinase"/>
</dbReference>
<keyword evidence="2" id="KW-0472">Membrane</keyword>
<dbReference type="GO" id="GO:0016020">
    <property type="term" value="C:membrane"/>
    <property type="evidence" value="ECO:0007669"/>
    <property type="project" value="InterPro"/>
</dbReference>
<dbReference type="InterPro" id="IPR036890">
    <property type="entry name" value="HATPase_C_sf"/>
</dbReference>
<accession>A0A7L4ZKI4</accession>
<dbReference type="AlphaFoldDB" id="A0A7L4ZKI4"/>
<dbReference type="PANTHER" id="PTHR34220:SF7">
    <property type="entry name" value="SENSOR HISTIDINE KINASE YPDA"/>
    <property type="match status" value="1"/>
</dbReference>
<dbReference type="Gene3D" id="1.25.40.10">
    <property type="entry name" value="Tetratricopeptide repeat domain"/>
    <property type="match status" value="2"/>
</dbReference>
<dbReference type="InterPro" id="IPR019734">
    <property type="entry name" value="TPR_rpt"/>
</dbReference>
<dbReference type="SMART" id="SM00028">
    <property type="entry name" value="TPR"/>
    <property type="match status" value="5"/>
</dbReference>
<evidence type="ECO:0000256" key="2">
    <source>
        <dbReference type="SAM" id="Phobius"/>
    </source>
</evidence>
<feature type="transmembrane region" description="Helical" evidence="2">
    <location>
        <begin position="422"/>
        <end position="442"/>
    </location>
</feature>
<dbReference type="KEGG" id="kan:IMCC3317_23930"/>
<organism evidence="4 5">
    <name type="scientific">Kordia antarctica</name>
    <dbReference type="NCBI Taxonomy" id="1218801"/>
    <lineage>
        <taxon>Bacteria</taxon>
        <taxon>Pseudomonadati</taxon>
        <taxon>Bacteroidota</taxon>
        <taxon>Flavobacteriia</taxon>
        <taxon>Flavobacteriales</taxon>
        <taxon>Flavobacteriaceae</taxon>
        <taxon>Kordia</taxon>
    </lineage>
</organism>
<dbReference type="Pfam" id="PF06580">
    <property type="entry name" value="His_kinase"/>
    <property type="match status" value="1"/>
</dbReference>
<dbReference type="SUPFAM" id="SSF81901">
    <property type="entry name" value="HCP-like"/>
    <property type="match status" value="1"/>
</dbReference>
<keyword evidence="1" id="KW-0802">TPR repeat</keyword>
<keyword evidence="4" id="KW-0418">Kinase</keyword>
<keyword evidence="5" id="KW-1185">Reference proteome</keyword>
<dbReference type="InterPro" id="IPR010559">
    <property type="entry name" value="Sig_transdc_His_kin_internal"/>
</dbReference>
<keyword evidence="2" id="KW-1133">Transmembrane helix</keyword>
<dbReference type="Gene3D" id="3.30.565.10">
    <property type="entry name" value="Histidine kinase-like ATPase, C-terminal domain"/>
    <property type="match status" value="1"/>
</dbReference>
<proteinExistence type="predicted"/>
<dbReference type="SUPFAM" id="SSF48452">
    <property type="entry name" value="TPR-like"/>
    <property type="match status" value="1"/>
</dbReference>
<keyword evidence="4" id="KW-0808">Transferase</keyword>
<dbReference type="EC" id="2.7.13.3" evidence="4"/>
<name>A0A7L4ZKI4_9FLAO</name>
<dbReference type="PANTHER" id="PTHR34220">
    <property type="entry name" value="SENSOR HISTIDINE KINASE YPDA"/>
    <property type="match status" value="1"/>
</dbReference>
<protein>
    <submittedName>
        <fullName evidence="4">Putative sensor-like histidine kinase</fullName>
        <ecNumber evidence="4">2.7.13.3</ecNumber>
    </submittedName>
</protein>
<dbReference type="GO" id="GO:0000155">
    <property type="term" value="F:phosphorelay sensor kinase activity"/>
    <property type="evidence" value="ECO:0007669"/>
    <property type="project" value="InterPro"/>
</dbReference>
<sequence>MRTFFLSLFCFLSVQILFSQQQEVSTDSLQKLATKYMCRSISASDSIANILLQKSKLLNDVNIEAYATNVLGRNLLCQGKPDEAILLFVKSCSIYKVTKNERDYVAPLNNLATANRLKSDFKKAKIYSAELLLLGQNLKNDTVIAQAYAGYSGIYATQMLADSTAIYGEKALEISKRLQLDDLTWKITVTLGGAFFNDENFEPALSYFLEVIPLLEKKKDIRNLALVYNNIGSSYSALKDSEKSISAHKKSIAYAEQANYLHVELVNYSGLGHVYSDIDDYETSNINYLKTLELLEKLNIPSIKADVFSNLTNNYYKQGDFAKAIAQGEKAIAYTKENAFEKKEMETYNYMYQIHRDLGNSKKALEYLELFNGLKEKLAENEEAQVIKDLDAKYKVNQLKNDRELLEKKLEISNLTSQRNSYLLIFSVIALFLLIAAALLYYSRMKVKKKEELLALELQETQKRLTLEKQYRKSEIKTLRSQMNPHFIFNALNSIQDYIIQNEQKLARTYLVKFSRLIRMYLEHSQQDSVSLMEELTALELYLELEKARFEDSFTYEIESADITNAETIQLPSFLVQPYVENAIKHGLLHRKENKQLHISFELDATGKFLLCTIKDNGIGREASAEINSRKLFKPKSFSSEANDKRIELLNKTRNHPIELQINDILSVDKEVVGTIVCIKIPLTV</sequence>
<dbReference type="EMBL" id="CP019288">
    <property type="protein sequence ID" value="QHI37021.1"/>
    <property type="molecule type" value="Genomic_DNA"/>
</dbReference>
<evidence type="ECO:0000313" key="5">
    <source>
        <dbReference type="Proteomes" id="UP000464657"/>
    </source>
</evidence>
<dbReference type="SUPFAM" id="SSF55874">
    <property type="entry name" value="ATPase domain of HSP90 chaperone/DNA topoisomerase II/histidine kinase"/>
    <property type="match status" value="1"/>
</dbReference>
<dbReference type="PROSITE" id="PS50005">
    <property type="entry name" value="TPR"/>
    <property type="match status" value="1"/>
</dbReference>
<evidence type="ECO:0000313" key="4">
    <source>
        <dbReference type="EMBL" id="QHI37021.1"/>
    </source>
</evidence>
<dbReference type="Pfam" id="PF13181">
    <property type="entry name" value="TPR_8"/>
    <property type="match status" value="1"/>
</dbReference>
<feature type="repeat" description="TPR" evidence="1">
    <location>
        <begin position="305"/>
        <end position="338"/>
    </location>
</feature>
<keyword evidence="2" id="KW-0812">Transmembrane</keyword>
<feature type="domain" description="Signal transduction histidine kinase internal region" evidence="3">
    <location>
        <begin position="475"/>
        <end position="554"/>
    </location>
</feature>
<dbReference type="InterPro" id="IPR011990">
    <property type="entry name" value="TPR-like_helical_dom_sf"/>
</dbReference>
<dbReference type="Proteomes" id="UP000464657">
    <property type="component" value="Chromosome"/>
</dbReference>
<evidence type="ECO:0000256" key="1">
    <source>
        <dbReference type="PROSITE-ProRule" id="PRU00339"/>
    </source>
</evidence>
<evidence type="ECO:0000259" key="3">
    <source>
        <dbReference type="Pfam" id="PF06580"/>
    </source>
</evidence>